<proteinExistence type="predicted"/>
<accession>A0A163K9K3</accession>
<dbReference type="GO" id="GO:0070876">
    <property type="term" value="C:SOSS complex"/>
    <property type="evidence" value="ECO:0007669"/>
    <property type="project" value="InterPro"/>
</dbReference>
<dbReference type="Proteomes" id="UP000078561">
    <property type="component" value="Unassembled WGS sequence"/>
</dbReference>
<dbReference type="InParanoid" id="A0A163K9K3"/>
<dbReference type="Pfam" id="PF15925">
    <property type="entry name" value="SOSSC"/>
    <property type="match status" value="1"/>
</dbReference>
<dbReference type="EMBL" id="LT554468">
    <property type="protein sequence ID" value="SAM05453.1"/>
    <property type="molecule type" value="Genomic_DNA"/>
</dbReference>
<reference evidence="2" key="1">
    <citation type="submission" date="2016-04" db="EMBL/GenBank/DDBJ databases">
        <authorList>
            <person name="Evans L.H."/>
            <person name="Alamgir A."/>
            <person name="Owens N."/>
            <person name="Weber N.D."/>
            <person name="Virtaneva K."/>
            <person name="Barbian K."/>
            <person name="Babar A."/>
            <person name="Rosenke K."/>
        </authorList>
    </citation>
    <scope>NUCLEOTIDE SEQUENCE [LARGE SCALE GENOMIC DNA]</scope>
    <source>
        <strain evidence="2">CBS 101.48</strain>
    </source>
</reference>
<dbReference type="InterPro" id="IPR031821">
    <property type="entry name" value="SOSSC"/>
</dbReference>
<feature type="region of interest" description="Disordered" evidence="1">
    <location>
        <begin position="1"/>
        <end position="31"/>
    </location>
</feature>
<evidence type="ECO:0000313" key="2">
    <source>
        <dbReference type="EMBL" id="SAM05453.1"/>
    </source>
</evidence>
<gene>
    <name evidence="2" type="primary">ABSGL_11328.1 scaffold 12295</name>
</gene>
<evidence type="ECO:0000256" key="1">
    <source>
        <dbReference type="SAM" id="MobiDB-lite"/>
    </source>
</evidence>
<name>A0A163K9K3_ABSGL</name>
<keyword evidence="3" id="KW-1185">Reference proteome</keyword>
<evidence type="ECO:0000313" key="3">
    <source>
        <dbReference type="Proteomes" id="UP000078561"/>
    </source>
</evidence>
<organism evidence="2">
    <name type="scientific">Absidia glauca</name>
    <name type="common">Pin mould</name>
    <dbReference type="NCBI Taxonomy" id="4829"/>
    <lineage>
        <taxon>Eukaryota</taxon>
        <taxon>Fungi</taxon>
        <taxon>Fungi incertae sedis</taxon>
        <taxon>Mucoromycota</taxon>
        <taxon>Mucoromycotina</taxon>
        <taxon>Mucoromycetes</taxon>
        <taxon>Mucorales</taxon>
        <taxon>Cunninghamellaceae</taxon>
        <taxon>Absidia</taxon>
    </lineage>
</organism>
<dbReference type="AlphaFoldDB" id="A0A163K9K3"/>
<protein>
    <submittedName>
        <fullName evidence="2">Uncharacterized protein</fullName>
    </submittedName>
</protein>
<dbReference type="GO" id="GO:0006281">
    <property type="term" value="P:DNA repair"/>
    <property type="evidence" value="ECO:0007669"/>
    <property type="project" value="InterPro"/>
</dbReference>
<sequence length="88" mass="9622">MHQSSIGKGIYTHSPTLQQSTRMKKNASVPFGQSPLDKSALAADDYSVRQHVKAIQDQAQATCYGYYVGATSKYGNPIIPSIPRVNNH</sequence>